<sequence length="274" mass="27591">MRLAHRPRLVLGLLVIASAVLITIDVRSGAAALRGAAATAAGPADELLAAAGRPLSALAGGDARERVRELEEQNTRLAAELWAERAARRRAAGRDAIRAAAPHRGLVTARVVALGGHRGYGASATLDAGTRDGVRPDMPVVTADGLVGRVIEAGPGVCTVLLAVDAASSVGARVAGSGEIGVVTGTGAAGDGLLRLRLLDADAPLRAGQRVETFGSSGTRPYPPGVPIGTVVKVDPATDPLTRTALVRPAVRFTALDVVGVVTATASGEAGRAD</sequence>
<comment type="similarity">
    <text evidence="1 5">Belongs to the MreC family.</text>
</comment>
<dbReference type="EMBL" id="BAAAUT010000023">
    <property type="protein sequence ID" value="GAA3138477.1"/>
    <property type="molecule type" value="Genomic_DNA"/>
</dbReference>
<evidence type="ECO:0000313" key="8">
    <source>
        <dbReference type="EMBL" id="GAA3138477.1"/>
    </source>
</evidence>
<evidence type="ECO:0000256" key="5">
    <source>
        <dbReference type="PIRNR" id="PIRNR038471"/>
    </source>
</evidence>
<dbReference type="Gene3D" id="2.40.10.350">
    <property type="entry name" value="Rod shape-determining protein MreC, domain 2"/>
    <property type="match status" value="1"/>
</dbReference>
<evidence type="ECO:0000256" key="1">
    <source>
        <dbReference type="ARBA" id="ARBA00009369"/>
    </source>
</evidence>
<protein>
    <recommendedName>
        <fullName evidence="2 5">Cell shape-determining protein MreC</fullName>
    </recommendedName>
    <alternativeName>
        <fullName evidence="4 5">Cell shape protein MreC</fullName>
    </alternativeName>
</protein>
<evidence type="ECO:0000256" key="3">
    <source>
        <dbReference type="ARBA" id="ARBA00022960"/>
    </source>
</evidence>
<dbReference type="InterPro" id="IPR055342">
    <property type="entry name" value="MreC_beta-barrel_core"/>
</dbReference>
<dbReference type="InterPro" id="IPR042177">
    <property type="entry name" value="Cell/Rod_1"/>
</dbReference>
<dbReference type="InterPro" id="IPR007221">
    <property type="entry name" value="MreC"/>
</dbReference>
<name>A0ABP6N6Y0_9ACTN</name>
<comment type="caution">
    <text evidence="8">The sequence shown here is derived from an EMBL/GenBank/DDBJ whole genome shotgun (WGS) entry which is preliminary data.</text>
</comment>
<feature type="domain" description="Rod shape-determining protein MreC beta-barrel core" evidence="7">
    <location>
        <begin position="123"/>
        <end position="262"/>
    </location>
</feature>
<dbReference type="Gene3D" id="2.40.10.340">
    <property type="entry name" value="Rod shape-determining protein MreC, domain 1"/>
    <property type="match status" value="1"/>
</dbReference>
<evidence type="ECO:0000256" key="2">
    <source>
        <dbReference type="ARBA" id="ARBA00013855"/>
    </source>
</evidence>
<evidence type="ECO:0000259" key="7">
    <source>
        <dbReference type="Pfam" id="PF04085"/>
    </source>
</evidence>
<keyword evidence="3 5" id="KW-0133">Cell shape</keyword>
<proteinExistence type="inferred from homology"/>
<dbReference type="RefSeq" id="WP_344860152.1">
    <property type="nucleotide sequence ID" value="NZ_BAAAUT010000023.1"/>
</dbReference>
<dbReference type="PIRSF" id="PIRSF038471">
    <property type="entry name" value="MreC"/>
    <property type="match status" value="1"/>
</dbReference>
<reference evidence="9" key="1">
    <citation type="journal article" date="2019" name="Int. J. Syst. Evol. Microbiol.">
        <title>The Global Catalogue of Microorganisms (GCM) 10K type strain sequencing project: providing services to taxonomists for standard genome sequencing and annotation.</title>
        <authorList>
            <consortium name="The Broad Institute Genomics Platform"/>
            <consortium name="The Broad Institute Genome Sequencing Center for Infectious Disease"/>
            <person name="Wu L."/>
            <person name="Ma J."/>
        </authorList>
    </citation>
    <scope>NUCLEOTIDE SEQUENCE [LARGE SCALE GENOMIC DNA]</scope>
    <source>
        <strain evidence="9">JCM 9373</strain>
    </source>
</reference>
<evidence type="ECO:0000256" key="6">
    <source>
        <dbReference type="SAM" id="Coils"/>
    </source>
</evidence>
<evidence type="ECO:0000313" key="9">
    <source>
        <dbReference type="Proteomes" id="UP001500320"/>
    </source>
</evidence>
<dbReference type="Proteomes" id="UP001500320">
    <property type="component" value="Unassembled WGS sequence"/>
</dbReference>
<organism evidence="8 9">
    <name type="scientific">Planomonospora alba</name>
    <dbReference type="NCBI Taxonomy" id="161354"/>
    <lineage>
        <taxon>Bacteria</taxon>
        <taxon>Bacillati</taxon>
        <taxon>Actinomycetota</taxon>
        <taxon>Actinomycetes</taxon>
        <taxon>Streptosporangiales</taxon>
        <taxon>Streptosporangiaceae</taxon>
        <taxon>Planomonospora</taxon>
    </lineage>
</organism>
<accession>A0ABP6N6Y0</accession>
<keyword evidence="6" id="KW-0175">Coiled coil</keyword>
<dbReference type="PANTHER" id="PTHR34138:SF1">
    <property type="entry name" value="CELL SHAPE-DETERMINING PROTEIN MREC"/>
    <property type="match status" value="1"/>
</dbReference>
<gene>
    <name evidence="8" type="primary">mreC_1</name>
    <name evidence="8" type="ORF">GCM10010466_31790</name>
</gene>
<dbReference type="Pfam" id="PF04085">
    <property type="entry name" value="MreC"/>
    <property type="match status" value="1"/>
</dbReference>
<evidence type="ECO:0000256" key="4">
    <source>
        <dbReference type="ARBA" id="ARBA00032089"/>
    </source>
</evidence>
<dbReference type="PANTHER" id="PTHR34138">
    <property type="entry name" value="CELL SHAPE-DETERMINING PROTEIN MREC"/>
    <property type="match status" value="1"/>
</dbReference>
<feature type="coiled-coil region" evidence="6">
    <location>
        <begin position="60"/>
        <end position="87"/>
    </location>
</feature>
<dbReference type="InterPro" id="IPR042175">
    <property type="entry name" value="Cell/Rod_MreC_2"/>
</dbReference>
<comment type="function">
    <text evidence="5">Involved in formation and maintenance of cell shape.</text>
</comment>
<keyword evidence="9" id="KW-1185">Reference proteome</keyword>